<protein>
    <recommendedName>
        <fullName evidence="7">TRAP transporter large permease protein</fullName>
    </recommendedName>
</protein>
<evidence type="ECO:0000256" key="2">
    <source>
        <dbReference type="ARBA" id="ARBA00022475"/>
    </source>
</evidence>
<feature type="transmembrane region" description="Helical" evidence="7">
    <location>
        <begin position="278"/>
        <end position="295"/>
    </location>
</feature>
<proteinExistence type="inferred from homology"/>
<dbReference type="PIRSF" id="PIRSF006066">
    <property type="entry name" value="HI0050"/>
    <property type="match status" value="1"/>
</dbReference>
<keyword evidence="6 7" id="KW-0472">Membrane</keyword>
<sequence>MLITAILLGVCFVILIGLPIAVALGLVAIVTMVATVGPDLLVIFIQRTYAGTTSFPLLAIPFFVLAGNLMNVGGTTERIFSVAQLCVGRIRGGLAHVNVVGSVIFAGMSGSAVADAAGMGVIEHRAMTKAGYSGRFAATITAVSSTIGPIIPPSIPFVIYGSLANVSVGALFLAGIVPGLLMAVALMALIAVSAKHMNLPRGEALPPLPVAAKTVAKAGPALLLPPTILLVIFTGLATPTEAAVVAAAYAFILGRFVYRELDWAATLDVLWDTARQTAQVMFIIALAAPFGWVLIQQQIPNAILNAFLGLSSEPWVILLVINAVLLILGMFIEGIAIMIIAYPVLLPIIAKIGVDPVHFGVILVLNIMIGLVTPPVGLCLYVVAGIAKISIAEITREIWPYVLALIAVLMLITYVPAISLWLPHTLGYGVAR</sequence>
<evidence type="ECO:0000256" key="7">
    <source>
        <dbReference type="RuleBase" id="RU369079"/>
    </source>
</evidence>
<evidence type="ECO:0000256" key="5">
    <source>
        <dbReference type="ARBA" id="ARBA00022989"/>
    </source>
</evidence>
<comment type="subunit">
    <text evidence="7">The complex comprises the extracytoplasmic solute receptor protein and the two transmembrane proteins.</text>
</comment>
<keyword evidence="10" id="KW-1185">Reference proteome</keyword>
<comment type="function">
    <text evidence="7">Part of the tripartite ATP-independent periplasmic (TRAP) transport system.</text>
</comment>
<feature type="transmembrane region" description="Helical" evidence="7">
    <location>
        <begin position="134"/>
        <end position="151"/>
    </location>
</feature>
<keyword evidence="2" id="KW-1003">Cell membrane</keyword>
<evidence type="ECO:0000313" key="10">
    <source>
        <dbReference type="Proteomes" id="UP001254257"/>
    </source>
</evidence>
<keyword evidence="7" id="KW-0813">Transport</keyword>
<dbReference type="InterPro" id="IPR004681">
    <property type="entry name" value="TRAP_DctM"/>
</dbReference>
<feature type="transmembrane region" description="Helical" evidence="7">
    <location>
        <begin position="227"/>
        <end position="258"/>
    </location>
</feature>
<comment type="caution">
    <text evidence="9">The sequence shown here is derived from an EMBL/GenBank/DDBJ whole genome shotgun (WGS) entry which is preliminary data.</text>
</comment>
<comment type="subcellular location">
    <subcellularLocation>
        <location evidence="1 7">Cell inner membrane</location>
        <topology evidence="1 7">Multi-pass membrane protein</topology>
    </subcellularLocation>
</comment>
<dbReference type="PANTHER" id="PTHR33362">
    <property type="entry name" value="SIALIC ACID TRAP TRANSPORTER PERMEASE PROTEIN SIAT-RELATED"/>
    <property type="match status" value="1"/>
</dbReference>
<evidence type="ECO:0000256" key="6">
    <source>
        <dbReference type="ARBA" id="ARBA00023136"/>
    </source>
</evidence>
<comment type="caution">
    <text evidence="7">Lacks conserved residue(s) required for the propagation of feature annotation.</text>
</comment>
<evidence type="ECO:0000313" key="9">
    <source>
        <dbReference type="EMBL" id="MDU0340168.1"/>
    </source>
</evidence>
<comment type="similarity">
    <text evidence="7">Belongs to the TRAP transporter large permease family.</text>
</comment>
<feature type="domain" description="TRAP C4-dicarboxylate transport system permease DctM subunit" evidence="8">
    <location>
        <begin position="10"/>
        <end position="418"/>
    </location>
</feature>
<evidence type="ECO:0000256" key="3">
    <source>
        <dbReference type="ARBA" id="ARBA00022519"/>
    </source>
</evidence>
<keyword evidence="5 7" id="KW-1133">Transmembrane helix</keyword>
<dbReference type="RefSeq" id="WP_316018041.1">
    <property type="nucleotide sequence ID" value="NZ_JAWDID010000011.1"/>
</dbReference>
<evidence type="ECO:0000256" key="1">
    <source>
        <dbReference type="ARBA" id="ARBA00004429"/>
    </source>
</evidence>
<name>A0ABU3S5W0_9HYPH</name>
<reference evidence="9 10" key="1">
    <citation type="submission" date="2023-09" db="EMBL/GenBank/DDBJ databases">
        <title>Whole genome shotgun sequencing (WGS) of Bosea sp. ZW T0_25, isolated from stored onions (Allium cepa).</title>
        <authorList>
            <person name="Stoll D.A."/>
            <person name="Huch M."/>
        </authorList>
    </citation>
    <scope>NUCLEOTIDE SEQUENCE [LARGE SCALE GENOMIC DNA]</scope>
    <source>
        <strain evidence="9 10">ZW T0_25</strain>
    </source>
</reference>
<dbReference type="Proteomes" id="UP001254257">
    <property type="component" value="Unassembled WGS sequence"/>
</dbReference>
<feature type="transmembrane region" description="Helical" evidence="7">
    <location>
        <begin position="357"/>
        <end position="386"/>
    </location>
</feature>
<feature type="transmembrane region" description="Helical" evidence="7">
    <location>
        <begin position="398"/>
        <end position="422"/>
    </location>
</feature>
<feature type="transmembrane region" description="Helical" evidence="7">
    <location>
        <begin position="6"/>
        <end position="36"/>
    </location>
</feature>
<dbReference type="PANTHER" id="PTHR33362:SF3">
    <property type="entry name" value="SIALIC ACID TRAP TRANSPORTER PERMEASE PROTEIN SIAT"/>
    <property type="match status" value="1"/>
</dbReference>
<dbReference type="NCBIfam" id="TIGR00786">
    <property type="entry name" value="dctM"/>
    <property type="match status" value="1"/>
</dbReference>
<dbReference type="Pfam" id="PF06808">
    <property type="entry name" value="DctM"/>
    <property type="match status" value="1"/>
</dbReference>
<gene>
    <name evidence="9" type="ORF">RKE40_09765</name>
</gene>
<evidence type="ECO:0000256" key="4">
    <source>
        <dbReference type="ARBA" id="ARBA00022692"/>
    </source>
</evidence>
<keyword evidence="3 7" id="KW-0997">Cell inner membrane</keyword>
<feature type="transmembrane region" description="Helical" evidence="7">
    <location>
        <begin position="48"/>
        <end position="70"/>
    </location>
</feature>
<feature type="transmembrane region" description="Helical" evidence="7">
    <location>
        <begin position="316"/>
        <end position="345"/>
    </location>
</feature>
<dbReference type="InterPro" id="IPR010656">
    <property type="entry name" value="DctM"/>
</dbReference>
<evidence type="ECO:0000259" key="8">
    <source>
        <dbReference type="Pfam" id="PF06808"/>
    </source>
</evidence>
<feature type="transmembrane region" description="Helical" evidence="7">
    <location>
        <begin position="99"/>
        <end position="122"/>
    </location>
</feature>
<dbReference type="EMBL" id="JAWDID010000011">
    <property type="protein sequence ID" value="MDU0340168.1"/>
    <property type="molecule type" value="Genomic_DNA"/>
</dbReference>
<keyword evidence="4 7" id="KW-0812">Transmembrane</keyword>
<feature type="transmembrane region" description="Helical" evidence="7">
    <location>
        <begin position="171"/>
        <end position="192"/>
    </location>
</feature>
<organism evidence="9 10">
    <name type="scientific">Bosea rubneri</name>
    <dbReference type="NCBI Taxonomy" id="3075434"/>
    <lineage>
        <taxon>Bacteria</taxon>
        <taxon>Pseudomonadati</taxon>
        <taxon>Pseudomonadota</taxon>
        <taxon>Alphaproteobacteria</taxon>
        <taxon>Hyphomicrobiales</taxon>
        <taxon>Boseaceae</taxon>
        <taxon>Bosea</taxon>
    </lineage>
</organism>
<accession>A0ABU3S5W0</accession>